<gene>
    <name evidence="2" type="ORF">Cgig2_013286</name>
</gene>
<dbReference type="AlphaFoldDB" id="A0A9Q1K3P9"/>
<evidence type="ECO:0000256" key="1">
    <source>
        <dbReference type="SAM" id="MobiDB-lite"/>
    </source>
</evidence>
<comment type="caution">
    <text evidence="2">The sequence shown here is derived from an EMBL/GenBank/DDBJ whole genome shotgun (WGS) entry which is preliminary data.</text>
</comment>
<feature type="region of interest" description="Disordered" evidence="1">
    <location>
        <begin position="1"/>
        <end position="28"/>
    </location>
</feature>
<proteinExistence type="predicted"/>
<feature type="compositionally biased region" description="Low complexity" evidence="1">
    <location>
        <begin position="120"/>
        <end position="129"/>
    </location>
</feature>
<evidence type="ECO:0000313" key="3">
    <source>
        <dbReference type="Proteomes" id="UP001153076"/>
    </source>
</evidence>
<keyword evidence="3" id="KW-1185">Reference proteome</keyword>
<feature type="compositionally biased region" description="Basic and acidic residues" evidence="1">
    <location>
        <begin position="1"/>
        <end position="16"/>
    </location>
</feature>
<protein>
    <submittedName>
        <fullName evidence="2">Uncharacterized protein</fullName>
    </submittedName>
</protein>
<dbReference type="Proteomes" id="UP001153076">
    <property type="component" value="Unassembled WGS sequence"/>
</dbReference>
<name>A0A9Q1K3P9_9CARY</name>
<evidence type="ECO:0000313" key="2">
    <source>
        <dbReference type="EMBL" id="KAJ8435939.1"/>
    </source>
</evidence>
<accession>A0A9Q1K3P9</accession>
<dbReference type="EMBL" id="JAKOGI010000375">
    <property type="protein sequence ID" value="KAJ8435939.1"/>
    <property type="molecule type" value="Genomic_DNA"/>
</dbReference>
<feature type="compositionally biased region" description="Polar residues" evidence="1">
    <location>
        <begin position="130"/>
        <end position="140"/>
    </location>
</feature>
<sequence>MGERERERERGGERDNSPSTVPIFGSFSSDQNAGLLSADELSNVGSGSGHGLPSGLAGSHGYDLSNQALPALLTYSEAVMLGFGGDSFASNFGNQSRTHSIIPQGDLHDGASPTVKLVSDHSSSQHGSSPTYMPSSLTVQPTQPVQGGLEGAALPLVENDDVSPLATNVAHDVAVNEPVADPNSGRPILAEDDDNSNMSASALTSPLEIIDKEEDDVDIFFNFDHEDEAQLPFDSTKKRRLEEGDEHSIHDCSSKTVASPLPRLLHQLMEDVKFKQF</sequence>
<reference evidence="2" key="1">
    <citation type="submission" date="2022-04" db="EMBL/GenBank/DDBJ databases">
        <title>Carnegiea gigantea Genome sequencing and assembly v2.</title>
        <authorList>
            <person name="Copetti D."/>
            <person name="Sanderson M.J."/>
            <person name="Burquez A."/>
            <person name="Wojciechowski M.F."/>
        </authorList>
    </citation>
    <scope>NUCLEOTIDE SEQUENCE</scope>
    <source>
        <strain evidence="2">SGP5-SGP5p</strain>
        <tissue evidence="2">Aerial part</tissue>
    </source>
</reference>
<organism evidence="2 3">
    <name type="scientific">Carnegiea gigantea</name>
    <dbReference type="NCBI Taxonomy" id="171969"/>
    <lineage>
        <taxon>Eukaryota</taxon>
        <taxon>Viridiplantae</taxon>
        <taxon>Streptophyta</taxon>
        <taxon>Embryophyta</taxon>
        <taxon>Tracheophyta</taxon>
        <taxon>Spermatophyta</taxon>
        <taxon>Magnoliopsida</taxon>
        <taxon>eudicotyledons</taxon>
        <taxon>Gunneridae</taxon>
        <taxon>Pentapetalae</taxon>
        <taxon>Caryophyllales</taxon>
        <taxon>Cactineae</taxon>
        <taxon>Cactaceae</taxon>
        <taxon>Cactoideae</taxon>
        <taxon>Echinocereeae</taxon>
        <taxon>Carnegiea</taxon>
    </lineage>
</organism>
<feature type="region of interest" description="Disordered" evidence="1">
    <location>
        <begin position="106"/>
        <end position="140"/>
    </location>
</feature>